<dbReference type="Pfam" id="PF21347">
    <property type="entry name" value="DUF3108_like"/>
    <property type="match status" value="1"/>
</dbReference>
<proteinExistence type="predicted"/>
<sequence length="232" mass="26025">MKKIAILLFALTLGTNVLVAQNNCSKYYPMKEGTTFEYTQFDKKGKNNGTSNFTITTVKNDDGETVATMHMTYSDKKGKNAYESNYNITCTGDGIKIDFASLMPTKMIEQYKDMDVKMDINGTDIELPNNLSVGQQLADANVSLKMDMGVMKMNIKVDMINRKVEKREQVTTAAGTFDCYLITETSKSETMGMAQEMNSKLWLAEGIGMIKQEMYKKNGDLLSRSELSKFSN</sequence>
<accession>A0A3B0T8P4</accession>
<reference evidence="2" key="1">
    <citation type="submission" date="2018-06" db="EMBL/GenBank/DDBJ databases">
        <authorList>
            <person name="Zhirakovskaya E."/>
        </authorList>
    </citation>
    <scope>NUCLEOTIDE SEQUENCE</scope>
</reference>
<organism evidence="2">
    <name type="scientific">hydrothermal vent metagenome</name>
    <dbReference type="NCBI Taxonomy" id="652676"/>
    <lineage>
        <taxon>unclassified sequences</taxon>
        <taxon>metagenomes</taxon>
        <taxon>ecological metagenomes</taxon>
    </lineage>
</organism>
<protein>
    <recommendedName>
        <fullName evidence="1">DUF3108 domain-containing protein</fullName>
    </recommendedName>
</protein>
<dbReference type="Gene3D" id="2.40.360.20">
    <property type="match status" value="1"/>
</dbReference>
<feature type="domain" description="DUF3108" evidence="1">
    <location>
        <begin position="31"/>
        <end position="227"/>
    </location>
</feature>
<evidence type="ECO:0000313" key="2">
    <source>
        <dbReference type="EMBL" id="VAW10842.1"/>
    </source>
</evidence>
<evidence type="ECO:0000259" key="1">
    <source>
        <dbReference type="Pfam" id="PF21347"/>
    </source>
</evidence>
<dbReference type="InterPro" id="IPR049279">
    <property type="entry name" value="DUF3108-like"/>
</dbReference>
<dbReference type="EMBL" id="UOEL01000042">
    <property type="protein sequence ID" value="VAW10842.1"/>
    <property type="molecule type" value="Genomic_DNA"/>
</dbReference>
<dbReference type="AlphaFoldDB" id="A0A3B0T8P4"/>
<name>A0A3B0T8P4_9ZZZZ</name>
<gene>
    <name evidence="2" type="ORF">MNBD_BACTEROID03-2793</name>
</gene>